<dbReference type="RefSeq" id="WP_185132068.1">
    <property type="nucleotide sequence ID" value="NZ_JACJVO010000033.1"/>
</dbReference>
<dbReference type="GO" id="GO:0003908">
    <property type="term" value="F:methylated-DNA-[protein]-cysteine S-methyltransferase activity"/>
    <property type="evidence" value="ECO:0007669"/>
    <property type="project" value="UniProtKB-UniRule"/>
</dbReference>
<dbReference type="InterPro" id="IPR036217">
    <property type="entry name" value="MethylDNA_cys_MeTrfase_DNAb"/>
</dbReference>
<dbReference type="InterPro" id="IPR008332">
    <property type="entry name" value="MethylG_MeTrfase_N"/>
</dbReference>
<dbReference type="Pfam" id="PF01035">
    <property type="entry name" value="DNA_binding_1"/>
    <property type="match status" value="1"/>
</dbReference>
<evidence type="ECO:0000256" key="2">
    <source>
        <dbReference type="ARBA" id="ARBA00008711"/>
    </source>
</evidence>
<reference evidence="12 13" key="1">
    <citation type="submission" date="2020-08" db="EMBL/GenBank/DDBJ databases">
        <title>Cohnella phylogeny.</title>
        <authorList>
            <person name="Dunlap C."/>
        </authorList>
    </citation>
    <scope>NUCLEOTIDE SEQUENCE [LARGE SCALE GENOMIC DNA]</scope>
    <source>
        <strain evidence="12 13">CBP 2801</strain>
    </source>
</reference>
<keyword evidence="13" id="KW-1185">Reference proteome</keyword>
<dbReference type="InterPro" id="IPR036631">
    <property type="entry name" value="MGMT_N_sf"/>
</dbReference>
<dbReference type="AlphaFoldDB" id="A0A7X0VXL3"/>
<evidence type="ECO:0000256" key="3">
    <source>
        <dbReference type="ARBA" id="ARBA00022490"/>
    </source>
</evidence>
<dbReference type="SUPFAM" id="SSF46767">
    <property type="entry name" value="Methylated DNA-protein cysteine methyltransferase, C-terminal domain"/>
    <property type="match status" value="1"/>
</dbReference>
<dbReference type="GO" id="GO:0005737">
    <property type="term" value="C:cytoplasm"/>
    <property type="evidence" value="ECO:0007669"/>
    <property type="project" value="UniProtKB-SubCell"/>
</dbReference>
<feature type="domain" description="Methylated-DNA-[protein]-cysteine S-methyltransferase DNA binding" evidence="10">
    <location>
        <begin position="94"/>
        <end position="172"/>
    </location>
</feature>
<dbReference type="CDD" id="cd06445">
    <property type="entry name" value="ATase"/>
    <property type="match status" value="1"/>
</dbReference>
<evidence type="ECO:0000256" key="5">
    <source>
        <dbReference type="ARBA" id="ARBA00022679"/>
    </source>
</evidence>
<dbReference type="PANTHER" id="PTHR10815">
    <property type="entry name" value="METHYLATED-DNA--PROTEIN-CYSTEINE METHYLTRANSFERASE"/>
    <property type="match status" value="1"/>
</dbReference>
<comment type="function">
    <text evidence="9">Involved in the cellular defense against the biological effects of O6-methylguanine (O6-MeG) and O4-methylthymine (O4-MeT) in DNA. Repairs the methylated nucleobase in DNA by stoichiometrically transferring the methyl group to a cysteine residue in the enzyme. This is a suicide reaction: the enzyme is irreversibly inactivated.</text>
</comment>
<dbReference type="Gene3D" id="3.30.160.70">
    <property type="entry name" value="Methylated DNA-protein cysteine methyltransferase domain"/>
    <property type="match status" value="1"/>
</dbReference>
<evidence type="ECO:0000313" key="13">
    <source>
        <dbReference type="Proteomes" id="UP000564644"/>
    </source>
</evidence>
<dbReference type="FunFam" id="1.10.10.10:FF:000214">
    <property type="entry name" value="Methylated-DNA--protein-cysteine methyltransferase"/>
    <property type="match status" value="1"/>
</dbReference>
<name>A0A7X0VXL3_9BACL</name>
<dbReference type="SUPFAM" id="SSF53155">
    <property type="entry name" value="Methylated DNA-protein cysteine methyltransferase domain"/>
    <property type="match status" value="1"/>
</dbReference>
<accession>A0A7X0VXL3</accession>
<dbReference type="EC" id="2.1.1.63" evidence="9"/>
<comment type="similarity">
    <text evidence="2 9">Belongs to the MGMT family.</text>
</comment>
<evidence type="ECO:0000256" key="6">
    <source>
        <dbReference type="ARBA" id="ARBA00022763"/>
    </source>
</evidence>
<comment type="subcellular location">
    <subcellularLocation>
        <location evidence="9">Cytoplasm</location>
    </subcellularLocation>
</comment>
<dbReference type="GO" id="GO:0032259">
    <property type="term" value="P:methylation"/>
    <property type="evidence" value="ECO:0007669"/>
    <property type="project" value="UniProtKB-KW"/>
</dbReference>
<dbReference type="InterPro" id="IPR036388">
    <property type="entry name" value="WH-like_DNA-bd_sf"/>
</dbReference>
<evidence type="ECO:0000256" key="7">
    <source>
        <dbReference type="ARBA" id="ARBA00023204"/>
    </source>
</evidence>
<evidence type="ECO:0000259" key="10">
    <source>
        <dbReference type="Pfam" id="PF01035"/>
    </source>
</evidence>
<evidence type="ECO:0000259" key="11">
    <source>
        <dbReference type="Pfam" id="PF02870"/>
    </source>
</evidence>
<protein>
    <recommendedName>
        <fullName evidence="9">Methylated-DNA--protein-cysteine methyltransferase</fullName>
        <ecNumber evidence="9">2.1.1.63</ecNumber>
    </recommendedName>
    <alternativeName>
        <fullName evidence="9">6-O-methylguanine-DNA methyltransferase</fullName>
        <shortName evidence="9">MGMT</shortName>
    </alternativeName>
    <alternativeName>
        <fullName evidence="9">O-6-methylguanine-DNA-alkyltransferase</fullName>
    </alternativeName>
</protein>
<keyword evidence="6 9" id="KW-0227">DNA damage</keyword>
<dbReference type="NCBIfam" id="TIGR00589">
    <property type="entry name" value="ogt"/>
    <property type="match status" value="1"/>
</dbReference>
<dbReference type="InterPro" id="IPR014048">
    <property type="entry name" value="MethylDNA_cys_MeTrfase_DNA-bd"/>
</dbReference>
<gene>
    <name evidence="12" type="ORF">H7C18_26130</name>
</gene>
<evidence type="ECO:0000256" key="9">
    <source>
        <dbReference type="HAMAP-Rule" id="MF_00772"/>
    </source>
</evidence>
<keyword evidence="7 9" id="KW-0234">DNA repair</keyword>
<comment type="miscellaneous">
    <text evidence="9">This enzyme catalyzes only one turnover and therefore is not strictly catalytic. According to one definition, an enzyme is a biocatalyst that acts repeatedly and over many reaction cycles.</text>
</comment>
<dbReference type="HAMAP" id="MF_00772">
    <property type="entry name" value="OGT"/>
    <property type="match status" value="1"/>
</dbReference>
<evidence type="ECO:0000256" key="1">
    <source>
        <dbReference type="ARBA" id="ARBA00001286"/>
    </source>
</evidence>
<keyword evidence="5 9" id="KW-0808">Transferase</keyword>
<dbReference type="GO" id="GO:0006307">
    <property type="term" value="P:DNA alkylation repair"/>
    <property type="evidence" value="ECO:0007669"/>
    <property type="project" value="UniProtKB-UniRule"/>
</dbReference>
<dbReference type="EMBL" id="JACJVO010000033">
    <property type="protein sequence ID" value="MBB6734409.1"/>
    <property type="molecule type" value="Genomic_DNA"/>
</dbReference>
<evidence type="ECO:0000313" key="12">
    <source>
        <dbReference type="EMBL" id="MBB6734409.1"/>
    </source>
</evidence>
<evidence type="ECO:0000256" key="8">
    <source>
        <dbReference type="ARBA" id="ARBA00049348"/>
    </source>
</evidence>
<dbReference type="Proteomes" id="UP000564644">
    <property type="component" value="Unassembled WGS sequence"/>
</dbReference>
<dbReference type="PANTHER" id="PTHR10815:SF12">
    <property type="entry name" value="METHYLATED-DNA--PROTEIN-CYSTEINE METHYLTRANSFERASE, INDUCIBLE"/>
    <property type="match status" value="1"/>
</dbReference>
<keyword evidence="4 9" id="KW-0489">Methyltransferase</keyword>
<feature type="active site" description="Nucleophile; methyl group acceptor" evidence="9">
    <location>
        <position position="144"/>
    </location>
</feature>
<proteinExistence type="inferred from homology"/>
<dbReference type="PROSITE" id="PS00374">
    <property type="entry name" value="MGMT"/>
    <property type="match status" value="1"/>
</dbReference>
<dbReference type="InterPro" id="IPR023546">
    <property type="entry name" value="MGMT"/>
</dbReference>
<keyword evidence="3 9" id="KW-0963">Cytoplasm</keyword>
<dbReference type="InterPro" id="IPR001497">
    <property type="entry name" value="MethylDNA_cys_MeTrfase_AS"/>
</dbReference>
<comment type="caution">
    <text evidence="12">The sequence shown here is derived from an EMBL/GenBank/DDBJ whole genome shotgun (WGS) entry which is preliminary data.</text>
</comment>
<organism evidence="12 13">
    <name type="scientific">Cohnella zeiphila</name>
    <dbReference type="NCBI Taxonomy" id="2761120"/>
    <lineage>
        <taxon>Bacteria</taxon>
        <taxon>Bacillati</taxon>
        <taxon>Bacillota</taxon>
        <taxon>Bacilli</taxon>
        <taxon>Bacillales</taxon>
        <taxon>Paenibacillaceae</taxon>
        <taxon>Cohnella</taxon>
    </lineage>
</organism>
<comment type="catalytic activity">
    <reaction evidence="1 9">
        <text>a 4-O-methyl-thymidine in DNA + L-cysteinyl-[protein] = a thymidine in DNA + S-methyl-L-cysteinyl-[protein]</text>
        <dbReference type="Rhea" id="RHEA:53428"/>
        <dbReference type="Rhea" id="RHEA-COMP:10131"/>
        <dbReference type="Rhea" id="RHEA-COMP:10132"/>
        <dbReference type="Rhea" id="RHEA-COMP:13555"/>
        <dbReference type="Rhea" id="RHEA-COMP:13556"/>
        <dbReference type="ChEBI" id="CHEBI:29950"/>
        <dbReference type="ChEBI" id="CHEBI:82612"/>
        <dbReference type="ChEBI" id="CHEBI:137386"/>
        <dbReference type="ChEBI" id="CHEBI:137387"/>
        <dbReference type="EC" id="2.1.1.63"/>
    </reaction>
</comment>
<feature type="domain" description="Methylguanine DNA methyltransferase ribonuclease-like" evidence="11">
    <location>
        <begin position="22"/>
        <end position="89"/>
    </location>
</feature>
<evidence type="ECO:0000256" key="4">
    <source>
        <dbReference type="ARBA" id="ARBA00022603"/>
    </source>
</evidence>
<comment type="catalytic activity">
    <reaction evidence="8 9">
        <text>a 6-O-methyl-2'-deoxyguanosine in DNA + L-cysteinyl-[protein] = S-methyl-L-cysteinyl-[protein] + a 2'-deoxyguanosine in DNA</text>
        <dbReference type="Rhea" id="RHEA:24000"/>
        <dbReference type="Rhea" id="RHEA-COMP:10131"/>
        <dbReference type="Rhea" id="RHEA-COMP:10132"/>
        <dbReference type="Rhea" id="RHEA-COMP:11367"/>
        <dbReference type="Rhea" id="RHEA-COMP:11368"/>
        <dbReference type="ChEBI" id="CHEBI:29950"/>
        <dbReference type="ChEBI" id="CHEBI:82612"/>
        <dbReference type="ChEBI" id="CHEBI:85445"/>
        <dbReference type="ChEBI" id="CHEBI:85448"/>
        <dbReference type="EC" id="2.1.1.63"/>
    </reaction>
</comment>
<dbReference type="Pfam" id="PF02870">
    <property type="entry name" value="Methyltransf_1N"/>
    <property type="match status" value="1"/>
</dbReference>
<sequence length="186" mass="20972">MDSTATEVYWAAMEHSFFQDQPLYLAATKQGLCRINWPSESIDTLRSWVNKKIPNALLIQDTSQLTEYMRQLKEYLEGGRKVFSLPIDLRGTSFQISVWQALTRIPYGETRSYSDIANMVNGPKAVRAVGTANGANPIPIVIPCHRVIGKNTELTGFAGGLKVKEALLNLEGYDDYIRKGHERFLF</sequence>
<dbReference type="Gene3D" id="1.10.10.10">
    <property type="entry name" value="Winged helix-like DNA-binding domain superfamily/Winged helix DNA-binding domain"/>
    <property type="match status" value="1"/>
</dbReference>